<gene>
    <name evidence="1" type="ORF">NGRA_2456</name>
</gene>
<accession>A0A9P6KYE9</accession>
<name>A0A9P6KYE9_9MICR</name>
<protein>
    <submittedName>
        <fullName evidence="1">Uncharacterized protein</fullName>
    </submittedName>
</protein>
<dbReference type="AlphaFoldDB" id="A0A9P6KYE9"/>
<evidence type="ECO:0000313" key="2">
    <source>
        <dbReference type="Proteomes" id="UP000740883"/>
    </source>
</evidence>
<sequence>MIELESSLEEDFSRNQAMWRVIESVKNLKKKEGVECVFCTQCYPLNTIRDLVKSYSSIVYCVVNHCEDAKTTKNENEDGKINLRDVFEVEMFILQMMVDPENLSVYEAMKGAYEKYEEIRKTLGILSEEYFSNSVSVIECEHDVESLSFRIYKKNREIFQEEELEYLLTVLYLRKEYTRFFRVFKRIPSISLYQYRLALSLTFNEDCDFETSEVLELKSRLVEKEGGSTLLSTMSNFDLLKDIFYIVDLSKEHSKWLEDAKVLFEWNEKVKIWSKNRNDCSGSVDKSMVEESIRARRWDDGWCIYKLGSKGVKEDFHKICILCIKALVDEKDELWVSRLLDVLEAAISMNKVDICCDIIDDLFDRINIIDEKYRFTILSEFIKKVSRMEGDEKVVNHIIRVISRLCRTCNGTEACEFCVDHVTSIYNEWKRNNTGGFFFKHHSKYETEIFENMMDLYCTIEDSNKFVGVCRDLVENDTKINKEMSKRIQNVHNKTCNNCCKNPTETRSNNQELLSHLFDSTNE</sequence>
<proteinExistence type="predicted"/>
<evidence type="ECO:0000313" key="1">
    <source>
        <dbReference type="EMBL" id="KAF9761695.1"/>
    </source>
</evidence>
<keyword evidence="2" id="KW-1185">Reference proteome</keyword>
<comment type="caution">
    <text evidence="1">The sequence shown here is derived from an EMBL/GenBank/DDBJ whole genome shotgun (WGS) entry which is preliminary data.</text>
</comment>
<dbReference type="EMBL" id="SBJO01000275">
    <property type="protein sequence ID" value="KAF9761695.1"/>
    <property type="molecule type" value="Genomic_DNA"/>
</dbReference>
<dbReference type="Proteomes" id="UP000740883">
    <property type="component" value="Unassembled WGS sequence"/>
</dbReference>
<reference evidence="1 2" key="1">
    <citation type="journal article" date="2020" name="Genome Biol. Evol.">
        <title>Comparative genomics of strictly vertically transmitted, feminizing microsporidia endosymbionts of amphipod crustaceans.</title>
        <authorList>
            <person name="Cormier A."/>
            <person name="Chebbi M.A."/>
            <person name="Giraud I."/>
            <person name="Wattier R."/>
            <person name="Teixeira M."/>
            <person name="Gilbert C."/>
            <person name="Rigaud T."/>
            <person name="Cordaux R."/>
        </authorList>
    </citation>
    <scope>NUCLEOTIDE SEQUENCE [LARGE SCALE GENOMIC DNA]</scope>
    <source>
        <strain evidence="1 2">Ou3-Ou53</strain>
    </source>
</reference>
<dbReference type="OrthoDB" id="2195422at2759"/>
<organism evidence="1 2">
    <name type="scientific">Nosema granulosis</name>
    <dbReference type="NCBI Taxonomy" id="83296"/>
    <lineage>
        <taxon>Eukaryota</taxon>
        <taxon>Fungi</taxon>
        <taxon>Fungi incertae sedis</taxon>
        <taxon>Microsporidia</taxon>
        <taxon>Nosematidae</taxon>
        <taxon>Nosema</taxon>
    </lineage>
</organism>